<gene>
    <name evidence="2" type="ORF">CLV62_12853</name>
</gene>
<name>A0A2V3PJH4_9BACT</name>
<dbReference type="OrthoDB" id="9788101at2"/>
<dbReference type="EMBL" id="QICL01000028">
    <property type="protein sequence ID" value="PXV60965.1"/>
    <property type="molecule type" value="Genomic_DNA"/>
</dbReference>
<dbReference type="CDD" id="cd06433">
    <property type="entry name" value="GT_2_WfgS_like"/>
    <property type="match status" value="1"/>
</dbReference>
<dbReference type="AlphaFoldDB" id="A0A2V3PJH4"/>
<dbReference type="GO" id="GO:0016740">
    <property type="term" value="F:transferase activity"/>
    <property type="evidence" value="ECO:0007669"/>
    <property type="project" value="UniProtKB-KW"/>
</dbReference>
<reference evidence="2 3" key="1">
    <citation type="submission" date="2018-03" db="EMBL/GenBank/DDBJ databases">
        <title>Genomic Encyclopedia of Archaeal and Bacterial Type Strains, Phase II (KMG-II): from individual species to whole genera.</title>
        <authorList>
            <person name="Goeker M."/>
        </authorList>
    </citation>
    <scope>NUCLEOTIDE SEQUENCE [LARGE SCALE GENOMIC DNA]</scope>
    <source>
        <strain evidence="2 3">DSM 100214</strain>
    </source>
</reference>
<dbReference type="PANTHER" id="PTHR43685:SF2">
    <property type="entry name" value="GLYCOSYLTRANSFERASE 2-LIKE DOMAIN-CONTAINING PROTEIN"/>
    <property type="match status" value="1"/>
</dbReference>
<dbReference type="Gene3D" id="3.90.550.10">
    <property type="entry name" value="Spore Coat Polysaccharide Biosynthesis Protein SpsA, Chain A"/>
    <property type="match status" value="1"/>
</dbReference>
<dbReference type="InterPro" id="IPR050834">
    <property type="entry name" value="Glycosyltransf_2"/>
</dbReference>
<keyword evidence="3" id="KW-1185">Reference proteome</keyword>
<evidence type="ECO:0000313" key="3">
    <source>
        <dbReference type="Proteomes" id="UP000247973"/>
    </source>
</evidence>
<comment type="caution">
    <text evidence="2">The sequence shown here is derived from an EMBL/GenBank/DDBJ whole genome shotgun (WGS) entry which is preliminary data.</text>
</comment>
<dbReference type="InterPro" id="IPR029044">
    <property type="entry name" value="Nucleotide-diphossugar_trans"/>
</dbReference>
<evidence type="ECO:0000259" key="1">
    <source>
        <dbReference type="Pfam" id="PF00535"/>
    </source>
</evidence>
<dbReference type="InterPro" id="IPR001173">
    <property type="entry name" value="Glyco_trans_2-like"/>
</dbReference>
<keyword evidence="2" id="KW-0808">Transferase</keyword>
<proteinExistence type="predicted"/>
<dbReference type="Pfam" id="PF00535">
    <property type="entry name" value="Glycos_transf_2"/>
    <property type="match status" value="1"/>
</dbReference>
<protein>
    <submittedName>
        <fullName evidence="2">Glycosyltransferase involved in cell wall biosynthesis</fullName>
    </submittedName>
</protein>
<organism evidence="2 3">
    <name type="scientific">Dysgonomonas alginatilytica</name>
    <dbReference type="NCBI Taxonomy" id="1605892"/>
    <lineage>
        <taxon>Bacteria</taxon>
        <taxon>Pseudomonadati</taxon>
        <taxon>Bacteroidota</taxon>
        <taxon>Bacteroidia</taxon>
        <taxon>Bacteroidales</taxon>
        <taxon>Dysgonomonadaceae</taxon>
        <taxon>Dysgonomonas</taxon>
    </lineage>
</organism>
<dbReference type="SUPFAM" id="SSF53448">
    <property type="entry name" value="Nucleotide-diphospho-sugar transferases"/>
    <property type="match status" value="1"/>
</dbReference>
<accession>A0A2V3PJH4</accession>
<dbReference type="RefSeq" id="WP_110312026.1">
    <property type="nucleotide sequence ID" value="NZ_QICL01000028.1"/>
</dbReference>
<evidence type="ECO:0000313" key="2">
    <source>
        <dbReference type="EMBL" id="PXV60965.1"/>
    </source>
</evidence>
<feature type="domain" description="Glycosyltransferase 2-like" evidence="1">
    <location>
        <begin position="7"/>
        <end position="123"/>
    </location>
</feature>
<dbReference type="PANTHER" id="PTHR43685">
    <property type="entry name" value="GLYCOSYLTRANSFERASE"/>
    <property type="match status" value="1"/>
</dbReference>
<dbReference type="Proteomes" id="UP000247973">
    <property type="component" value="Unassembled WGS sequence"/>
</dbReference>
<sequence length="269" mass="31270">MIQDKVSVVTVVYNAVSIIEETIKSVLSQTYTNIEYIVIDGGSTDGTVELIKKYEDQLYIFVSEPDKGIYDAMNKGIDKATGNWINFMNAGDHFYSPDAVSEIFDVQEDYSNYATVYGDAEYRLKSFSYIRQGYECDRDHFMPFSHQAAFARVDVAKKNKFNLKYKIAADTEFFLRLNREGYVLKHVSVIVCSYDASVGISMNSEVKHAKEFVDMQIAYGAPKDSSYFKKYIRNAYLRQYMRRLIPHFIWERMRENKIKKQTDITIKEI</sequence>